<dbReference type="SUPFAM" id="SSF81324">
    <property type="entry name" value="Voltage-gated potassium channels"/>
    <property type="match status" value="1"/>
</dbReference>
<feature type="transmembrane region" description="Helical" evidence="1">
    <location>
        <begin position="37"/>
        <end position="58"/>
    </location>
</feature>
<feature type="transmembrane region" description="Helical" evidence="1">
    <location>
        <begin position="6"/>
        <end position="25"/>
    </location>
</feature>
<dbReference type="Proteomes" id="UP001589609">
    <property type="component" value="Unassembled WGS sequence"/>
</dbReference>
<organism evidence="3 4">
    <name type="scientific">Ectobacillus funiculus</name>
    <dbReference type="NCBI Taxonomy" id="137993"/>
    <lineage>
        <taxon>Bacteria</taxon>
        <taxon>Bacillati</taxon>
        <taxon>Bacillota</taxon>
        <taxon>Bacilli</taxon>
        <taxon>Bacillales</taxon>
        <taxon>Bacillaceae</taxon>
        <taxon>Ectobacillus</taxon>
    </lineage>
</organism>
<dbReference type="Pfam" id="PF07885">
    <property type="entry name" value="Ion_trans_2"/>
    <property type="match status" value="1"/>
</dbReference>
<accession>A0ABV5WFS6</accession>
<evidence type="ECO:0000256" key="1">
    <source>
        <dbReference type="SAM" id="Phobius"/>
    </source>
</evidence>
<keyword evidence="1" id="KW-1133">Transmembrane helix</keyword>
<gene>
    <name evidence="3" type="ORF">ACFFMS_13645</name>
</gene>
<dbReference type="EMBL" id="JBHMAF010000073">
    <property type="protein sequence ID" value="MFB9759468.1"/>
    <property type="molecule type" value="Genomic_DNA"/>
</dbReference>
<evidence type="ECO:0000313" key="4">
    <source>
        <dbReference type="Proteomes" id="UP001589609"/>
    </source>
</evidence>
<keyword evidence="4" id="KW-1185">Reference proteome</keyword>
<sequence>MGWFALLIVAMIAIIFSMKSLWVAMRIDRHFFSVHNLFLLSLIYTTVLIAFGISYLVLEEVGLPVLEEDGKILDVHSFQMVEVCMYFSAITLLSVGYGDITPVGIGRWIAIIEALVGYTMPAAFVARTFMEHEKRD</sequence>
<evidence type="ECO:0000313" key="3">
    <source>
        <dbReference type="EMBL" id="MFB9759468.1"/>
    </source>
</evidence>
<evidence type="ECO:0000259" key="2">
    <source>
        <dbReference type="Pfam" id="PF07885"/>
    </source>
</evidence>
<reference evidence="3 4" key="1">
    <citation type="submission" date="2024-09" db="EMBL/GenBank/DDBJ databases">
        <authorList>
            <person name="Sun Q."/>
            <person name="Mori K."/>
        </authorList>
    </citation>
    <scope>NUCLEOTIDE SEQUENCE [LARGE SCALE GENOMIC DNA]</scope>
    <source>
        <strain evidence="3 4">JCM 11201</strain>
    </source>
</reference>
<protein>
    <submittedName>
        <fullName evidence="3">Ion channel</fullName>
    </submittedName>
</protein>
<feature type="transmembrane region" description="Helical" evidence="1">
    <location>
        <begin position="78"/>
        <end position="97"/>
    </location>
</feature>
<feature type="domain" description="Potassium channel" evidence="2">
    <location>
        <begin position="84"/>
        <end position="128"/>
    </location>
</feature>
<name>A0ABV5WFS6_9BACI</name>
<proteinExistence type="predicted"/>
<dbReference type="InterPro" id="IPR013099">
    <property type="entry name" value="K_chnl_dom"/>
</dbReference>
<comment type="caution">
    <text evidence="3">The sequence shown here is derived from an EMBL/GenBank/DDBJ whole genome shotgun (WGS) entry which is preliminary data.</text>
</comment>
<dbReference type="RefSeq" id="WP_342045704.1">
    <property type="nucleotide sequence ID" value="NZ_JBHMAF010000073.1"/>
</dbReference>
<dbReference type="Gene3D" id="1.10.287.70">
    <property type="match status" value="1"/>
</dbReference>
<keyword evidence="1" id="KW-0812">Transmembrane</keyword>
<keyword evidence="1" id="KW-0472">Membrane</keyword>
<feature type="transmembrane region" description="Helical" evidence="1">
    <location>
        <begin position="109"/>
        <end position="130"/>
    </location>
</feature>